<evidence type="ECO:0000313" key="4">
    <source>
        <dbReference type="Proteomes" id="UP000580250"/>
    </source>
</evidence>
<dbReference type="EMBL" id="CAJEWN010000075">
    <property type="protein sequence ID" value="CAD2159632.1"/>
    <property type="molecule type" value="Genomic_DNA"/>
</dbReference>
<feature type="compositionally biased region" description="Basic and acidic residues" evidence="1">
    <location>
        <begin position="185"/>
        <end position="205"/>
    </location>
</feature>
<feature type="region of interest" description="Disordered" evidence="1">
    <location>
        <begin position="259"/>
        <end position="286"/>
    </location>
</feature>
<evidence type="ECO:0000256" key="2">
    <source>
        <dbReference type="SAM" id="SignalP"/>
    </source>
</evidence>
<accession>A0A6V7UJZ8</accession>
<gene>
    <name evidence="3" type="ORF">MENT_LOCUS13819</name>
</gene>
<proteinExistence type="predicted"/>
<feature type="compositionally biased region" description="Basic and acidic residues" evidence="1">
    <location>
        <begin position="268"/>
        <end position="278"/>
    </location>
</feature>
<protein>
    <submittedName>
        <fullName evidence="3">Uncharacterized protein</fullName>
    </submittedName>
</protein>
<feature type="compositionally biased region" description="Polar residues" evidence="1">
    <location>
        <begin position="174"/>
        <end position="184"/>
    </location>
</feature>
<feature type="signal peptide" evidence="2">
    <location>
        <begin position="1"/>
        <end position="15"/>
    </location>
</feature>
<feature type="chain" id="PRO_5027795469" evidence="2">
    <location>
        <begin position="16"/>
        <end position="533"/>
    </location>
</feature>
<reference evidence="3 4" key="1">
    <citation type="submission" date="2020-08" db="EMBL/GenBank/DDBJ databases">
        <authorList>
            <person name="Koutsovoulos G."/>
            <person name="Danchin GJ E."/>
        </authorList>
    </citation>
    <scope>NUCLEOTIDE SEQUENCE [LARGE SCALE GENOMIC DNA]</scope>
</reference>
<dbReference type="Proteomes" id="UP000580250">
    <property type="component" value="Unassembled WGS sequence"/>
</dbReference>
<name>A0A6V7UJZ8_MELEN</name>
<feature type="region of interest" description="Disordered" evidence="1">
    <location>
        <begin position="174"/>
        <end position="211"/>
    </location>
</feature>
<comment type="caution">
    <text evidence="3">The sequence shown here is derived from an EMBL/GenBank/DDBJ whole genome shotgun (WGS) entry which is preliminary data.</text>
</comment>
<organism evidence="3 4">
    <name type="scientific">Meloidogyne enterolobii</name>
    <name type="common">Root-knot nematode worm</name>
    <name type="synonym">Meloidogyne mayaguensis</name>
    <dbReference type="NCBI Taxonomy" id="390850"/>
    <lineage>
        <taxon>Eukaryota</taxon>
        <taxon>Metazoa</taxon>
        <taxon>Ecdysozoa</taxon>
        <taxon>Nematoda</taxon>
        <taxon>Chromadorea</taxon>
        <taxon>Rhabditida</taxon>
        <taxon>Tylenchina</taxon>
        <taxon>Tylenchomorpha</taxon>
        <taxon>Tylenchoidea</taxon>
        <taxon>Meloidogynidae</taxon>
        <taxon>Meloidogyninae</taxon>
        <taxon>Meloidogyne</taxon>
    </lineage>
</organism>
<evidence type="ECO:0000256" key="1">
    <source>
        <dbReference type="SAM" id="MobiDB-lite"/>
    </source>
</evidence>
<sequence>MIILVFFLLVTNMFAKEFERFRFGKGNILMDEAQLQLAEETDYSRDFEEDLRGNVEHGDIYDEHLAQLPEFEVHKLGKNLGWTQLPIVTRRKALWSTPLPRTRPFSHSWAWLYTKPPTAATQRQKQTTTISPEVNNKIEKSVINDKMERKEERIKKISEETIKTTTPRIMLNETNLNTKSLETTKTNKEREQQTNKTKAEKEKTQETTQTTTFSTNKATTINREEQQQINIKTKQLEKEKTEETTKTTTKATTTTTFSLNKTPTKTTQTEKEKTEETAKTTTKATTTTTFSPNKLVIEKEEKEHLIERLRKLLKNANLKGVFPSENNKVVVEVRSNVIAIEPAVDSKNVDPSKAGSGFAWPRSWENNEADDRLAIRSWAREHSRQPDHQLVLPFQNNSDEGEEPISTPKQLPNILQSSIQFTTTIKIPTTIKTTTKVPTTARKKGVVKPTFFNSGTHRHTGPTFNCRVLDAAVDGIPSENNDQTCPLDFPGIASDKSCKCTYEVSGRDEEGCATGFIYTCLRTVKSSNNDLKS</sequence>
<dbReference type="OrthoDB" id="5827518at2759"/>
<evidence type="ECO:0000313" key="3">
    <source>
        <dbReference type="EMBL" id="CAD2159632.1"/>
    </source>
</evidence>
<keyword evidence="2" id="KW-0732">Signal</keyword>
<dbReference type="AlphaFoldDB" id="A0A6V7UJZ8"/>